<gene>
    <name evidence="2" type="ORF">Nepgr_017888</name>
</gene>
<evidence type="ECO:0000313" key="2">
    <source>
        <dbReference type="EMBL" id="GMH16047.1"/>
    </source>
</evidence>
<feature type="compositionally biased region" description="Polar residues" evidence="1">
    <location>
        <begin position="72"/>
        <end position="91"/>
    </location>
</feature>
<evidence type="ECO:0000313" key="3">
    <source>
        <dbReference type="Proteomes" id="UP001279734"/>
    </source>
</evidence>
<feature type="region of interest" description="Disordered" evidence="1">
    <location>
        <begin position="1"/>
        <end position="95"/>
    </location>
</feature>
<dbReference type="EMBL" id="BSYO01000016">
    <property type="protein sequence ID" value="GMH16047.1"/>
    <property type="molecule type" value="Genomic_DNA"/>
</dbReference>
<evidence type="ECO:0000256" key="1">
    <source>
        <dbReference type="SAM" id="MobiDB-lite"/>
    </source>
</evidence>
<evidence type="ECO:0008006" key="4">
    <source>
        <dbReference type="Google" id="ProtNLM"/>
    </source>
</evidence>
<reference evidence="2" key="1">
    <citation type="submission" date="2023-05" db="EMBL/GenBank/DDBJ databases">
        <title>Nepenthes gracilis genome sequencing.</title>
        <authorList>
            <person name="Fukushima K."/>
        </authorList>
    </citation>
    <scope>NUCLEOTIDE SEQUENCE</scope>
    <source>
        <strain evidence="2">SING2019-196</strain>
    </source>
</reference>
<name>A0AAD3XSK1_NEPGR</name>
<dbReference type="AlphaFoldDB" id="A0AAD3XSK1"/>
<keyword evidence="3" id="KW-1185">Reference proteome</keyword>
<protein>
    <recommendedName>
        <fullName evidence="4">Retrotransposon gag domain-containing protein</fullName>
    </recommendedName>
</protein>
<dbReference type="PANTHER" id="PTHR33223:SF10">
    <property type="entry name" value="AMINOTRANSFERASE-LIKE PLANT MOBILE DOMAIN-CONTAINING PROTEIN"/>
    <property type="match status" value="1"/>
</dbReference>
<comment type="caution">
    <text evidence="2">The sequence shown here is derived from an EMBL/GenBank/DDBJ whole genome shotgun (WGS) entry which is preliminary data.</text>
</comment>
<sequence length="353" mass="41056">MVVPILASRRGGKRKKKSDKKPRRPTYTQIPESSRASSQIRFEEHSGSMSPEKSLERGNPRYSRVEIRNPVQEGTSGTIRSIGGNSRTATGHSKEGTELRTYLNYKRSAIVARANLRLEKIWNRIFKDDEYAIDLDRSPFIVEILNRPMPTKFKMVPLDSYDGSTNLIDHLDYFRTHLSVQGLKDPTMYRCFPLALKGDTCIWFHHLPLNSIRSFRELTDLFLAQYTSSQVRRIPRLTEEIKLGSFISPLMYGNFFRHLAHKNLQTFREAESITRAYAAVEEANETKILERTEQSRSFPREGKRKFNSGDHFYQKHHWGRPQERKGYGPIGLTLLTDTCLNILMQIRREKFLK</sequence>
<proteinExistence type="predicted"/>
<dbReference type="PANTHER" id="PTHR33223">
    <property type="entry name" value="CCHC-TYPE DOMAIN-CONTAINING PROTEIN"/>
    <property type="match status" value="1"/>
</dbReference>
<feature type="compositionally biased region" description="Basic and acidic residues" evidence="1">
    <location>
        <begin position="53"/>
        <end position="67"/>
    </location>
</feature>
<accession>A0AAD3XSK1</accession>
<feature type="compositionally biased region" description="Basic residues" evidence="1">
    <location>
        <begin position="10"/>
        <end position="24"/>
    </location>
</feature>
<dbReference type="Proteomes" id="UP001279734">
    <property type="component" value="Unassembled WGS sequence"/>
</dbReference>
<feature type="compositionally biased region" description="Polar residues" evidence="1">
    <location>
        <begin position="26"/>
        <end position="40"/>
    </location>
</feature>
<organism evidence="2 3">
    <name type="scientific">Nepenthes gracilis</name>
    <name type="common">Slender pitcher plant</name>
    <dbReference type="NCBI Taxonomy" id="150966"/>
    <lineage>
        <taxon>Eukaryota</taxon>
        <taxon>Viridiplantae</taxon>
        <taxon>Streptophyta</taxon>
        <taxon>Embryophyta</taxon>
        <taxon>Tracheophyta</taxon>
        <taxon>Spermatophyta</taxon>
        <taxon>Magnoliopsida</taxon>
        <taxon>eudicotyledons</taxon>
        <taxon>Gunneridae</taxon>
        <taxon>Pentapetalae</taxon>
        <taxon>Caryophyllales</taxon>
        <taxon>Nepenthaceae</taxon>
        <taxon>Nepenthes</taxon>
    </lineage>
</organism>